<gene>
    <name evidence="1" type="ORF">RRG08_052445</name>
</gene>
<keyword evidence="2" id="KW-1185">Reference proteome</keyword>
<dbReference type="Proteomes" id="UP001283361">
    <property type="component" value="Unassembled WGS sequence"/>
</dbReference>
<comment type="caution">
    <text evidence="1">The sequence shown here is derived from an EMBL/GenBank/DDBJ whole genome shotgun (WGS) entry which is preliminary data.</text>
</comment>
<name>A0AAE1B2R9_9GAST</name>
<accession>A0AAE1B2R9</accession>
<dbReference type="AlphaFoldDB" id="A0AAE1B2R9"/>
<proteinExistence type="predicted"/>
<dbReference type="EMBL" id="JAWDGP010000740">
    <property type="protein sequence ID" value="KAK3797846.1"/>
    <property type="molecule type" value="Genomic_DNA"/>
</dbReference>
<reference evidence="1" key="1">
    <citation type="journal article" date="2023" name="G3 (Bethesda)">
        <title>A reference genome for the long-term kleptoplast-retaining sea slug Elysia crispata morphotype clarki.</title>
        <authorList>
            <person name="Eastman K.E."/>
            <person name="Pendleton A.L."/>
            <person name="Shaikh M.A."/>
            <person name="Suttiyut T."/>
            <person name="Ogas R."/>
            <person name="Tomko P."/>
            <person name="Gavelis G."/>
            <person name="Widhalm J.R."/>
            <person name="Wisecaver J.H."/>
        </authorList>
    </citation>
    <scope>NUCLEOTIDE SEQUENCE</scope>
    <source>
        <strain evidence="1">ECLA1</strain>
    </source>
</reference>
<evidence type="ECO:0000313" key="1">
    <source>
        <dbReference type="EMBL" id="KAK3797846.1"/>
    </source>
</evidence>
<evidence type="ECO:0000313" key="2">
    <source>
        <dbReference type="Proteomes" id="UP001283361"/>
    </source>
</evidence>
<sequence>MSARCGSAIRHGVKQCSMHEAMKMVLDSRTPGAPGPQIAMFATDSACCCPDLFVILATRAFCAGPTNMHAWCSSCQKSRTDGLRVKYAKPRQYIQPAIRSAEAASDRNTRQLGVCAYTGIRATISSRGGRLF</sequence>
<protein>
    <submittedName>
        <fullName evidence="1">Uncharacterized protein</fullName>
    </submittedName>
</protein>
<organism evidence="1 2">
    <name type="scientific">Elysia crispata</name>
    <name type="common">lettuce slug</name>
    <dbReference type="NCBI Taxonomy" id="231223"/>
    <lineage>
        <taxon>Eukaryota</taxon>
        <taxon>Metazoa</taxon>
        <taxon>Spiralia</taxon>
        <taxon>Lophotrochozoa</taxon>
        <taxon>Mollusca</taxon>
        <taxon>Gastropoda</taxon>
        <taxon>Heterobranchia</taxon>
        <taxon>Euthyneura</taxon>
        <taxon>Panpulmonata</taxon>
        <taxon>Sacoglossa</taxon>
        <taxon>Placobranchoidea</taxon>
        <taxon>Plakobranchidae</taxon>
        <taxon>Elysia</taxon>
    </lineage>
</organism>